<dbReference type="InterPro" id="IPR008930">
    <property type="entry name" value="Terpenoid_cyclase/PrenylTrfase"/>
</dbReference>
<name>A0A5R8KB93_9BACT</name>
<evidence type="ECO:0008006" key="4">
    <source>
        <dbReference type="Google" id="ProtNLM"/>
    </source>
</evidence>
<dbReference type="Proteomes" id="UP000306196">
    <property type="component" value="Unassembled WGS sequence"/>
</dbReference>
<evidence type="ECO:0000256" key="1">
    <source>
        <dbReference type="SAM" id="MobiDB-lite"/>
    </source>
</evidence>
<dbReference type="CDD" id="cd00688">
    <property type="entry name" value="ISOPREN_C2_like"/>
    <property type="match status" value="1"/>
</dbReference>
<feature type="region of interest" description="Disordered" evidence="1">
    <location>
        <begin position="1"/>
        <end position="57"/>
    </location>
</feature>
<sequence length="611" mass="65672">MSPPSNAPDDSQPVPIQPSEASTPVRPETSSVPIAPVQIQSLSATNRETSGSNSGPIFIPAAPSFITPPPSVAAQAQPTEVEIEYDPNQPPAIEYVAPPKKNAFIEYWRKAGGGSFMVSVGIHAAGLIAAYFVVETIVHEKQVDFLPGGGSKQGQEASQQLTQTVQQKKRSNLSKSTPMRRVTVEGANAVINLPDIPIDDVPMPETSSLLGGSMGGGGFGSGGLGSGGGFGTGQGIGGQAGFISLPPTMKSRCSSAERLQKLVESGGNPECERAVSQALEWLKTQQNEDGSWGRGNKAAMTGLALLCYLGRCETPDSPFYGDNVMKGILYLIELSKKNEHGLFTANPSGHGGAYEHGIATYALGEMYTLARMGSKSLPGMREAFERGVEIIIDQQNDKGSWGYYAKAVVEGVKVNNSDLSVAGWQFQALKAAQHTNLKIAGLKPAVDKTVKYLETVQTKDGGFGNTNREAHYNQWSLTGVGILGLQTLARAKNAPIRKGVGFAYDLFTKEPPAWNKNANLYCWYYYAQAFFQNGGEEWDHWNKTALPEILANQAPGGNWKTETPDWSAGGTAGVGADRELYRTVLCTLMLEVYYRYLKVGDKEAESIFNRR</sequence>
<accession>A0A5R8KB93</accession>
<feature type="compositionally biased region" description="Polar residues" evidence="1">
    <location>
        <begin position="153"/>
        <end position="166"/>
    </location>
</feature>
<dbReference type="RefSeq" id="WP_138087410.1">
    <property type="nucleotide sequence ID" value="NZ_VAUV01000012.1"/>
</dbReference>
<proteinExistence type="predicted"/>
<evidence type="ECO:0000313" key="2">
    <source>
        <dbReference type="EMBL" id="TLD69582.1"/>
    </source>
</evidence>
<protein>
    <recommendedName>
        <fullName evidence="4">Squalene cyclase C-terminal domain-containing protein</fullName>
    </recommendedName>
</protein>
<keyword evidence="3" id="KW-1185">Reference proteome</keyword>
<feature type="region of interest" description="Disordered" evidence="1">
    <location>
        <begin position="148"/>
        <end position="178"/>
    </location>
</feature>
<comment type="caution">
    <text evidence="2">The sequence shown here is derived from an EMBL/GenBank/DDBJ whole genome shotgun (WGS) entry which is preliminary data.</text>
</comment>
<dbReference type="AlphaFoldDB" id="A0A5R8KB93"/>
<feature type="compositionally biased region" description="Polar residues" evidence="1">
    <location>
        <begin position="28"/>
        <end position="55"/>
    </location>
</feature>
<dbReference type="EMBL" id="VAUV01000012">
    <property type="protein sequence ID" value="TLD69582.1"/>
    <property type="molecule type" value="Genomic_DNA"/>
</dbReference>
<organism evidence="2 3">
    <name type="scientific">Phragmitibacter flavus</name>
    <dbReference type="NCBI Taxonomy" id="2576071"/>
    <lineage>
        <taxon>Bacteria</taxon>
        <taxon>Pseudomonadati</taxon>
        <taxon>Verrucomicrobiota</taxon>
        <taxon>Verrucomicrobiia</taxon>
        <taxon>Verrucomicrobiales</taxon>
        <taxon>Verrucomicrobiaceae</taxon>
        <taxon>Phragmitibacter</taxon>
    </lineage>
</organism>
<gene>
    <name evidence="2" type="ORF">FEM03_16625</name>
</gene>
<evidence type="ECO:0000313" key="3">
    <source>
        <dbReference type="Proteomes" id="UP000306196"/>
    </source>
</evidence>
<dbReference type="SUPFAM" id="SSF48239">
    <property type="entry name" value="Terpenoid cyclases/Protein prenyltransferases"/>
    <property type="match status" value="1"/>
</dbReference>
<dbReference type="Gene3D" id="1.50.10.20">
    <property type="match status" value="2"/>
</dbReference>
<dbReference type="OrthoDB" id="9784836at2"/>
<reference evidence="2 3" key="1">
    <citation type="submission" date="2019-05" db="EMBL/GenBank/DDBJ databases">
        <title>Verrucobacter flavum gen. nov., sp. nov. a new member of the family Verrucomicrobiaceae.</title>
        <authorList>
            <person name="Szuroczki S."/>
            <person name="Abbaszade G."/>
            <person name="Szabo A."/>
            <person name="Felfoldi T."/>
            <person name="Schumann P."/>
            <person name="Boka K."/>
            <person name="Keki Z."/>
            <person name="Toumi M."/>
            <person name="Toth E."/>
        </authorList>
    </citation>
    <scope>NUCLEOTIDE SEQUENCE [LARGE SCALE GENOMIC DNA]</scope>
    <source>
        <strain evidence="2 3">MG-N-17</strain>
    </source>
</reference>